<comment type="caution">
    <text evidence="3">The sequence shown here is derived from an EMBL/GenBank/DDBJ whole genome shotgun (WGS) entry which is preliminary data.</text>
</comment>
<keyword evidence="2" id="KW-0732">Signal</keyword>
<dbReference type="AlphaFoldDB" id="A0A4Q7TQG4"/>
<feature type="region of interest" description="Disordered" evidence="1">
    <location>
        <begin position="74"/>
        <end position="138"/>
    </location>
</feature>
<dbReference type="EMBL" id="SGXT01000013">
    <property type="protein sequence ID" value="RZT62507.1"/>
    <property type="molecule type" value="Genomic_DNA"/>
</dbReference>
<feature type="compositionally biased region" description="Low complexity" evidence="1">
    <location>
        <begin position="79"/>
        <end position="110"/>
    </location>
</feature>
<sequence length="138" mass="13679">MSGRDYQCMDKKSWIAAGAASALGLGALASGALTVANAMPLYDASTATDVPPITTVASDAKAFTGTGDVRFWVQQSTMTPTPTAVTPSPLTPSPASSTAPAPAPTVQQAPAPAPQPVAPAPTGSVDSLDSPDSPDSPD</sequence>
<evidence type="ECO:0000313" key="3">
    <source>
        <dbReference type="EMBL" id="RZT62507.1"/>
    </source>
</evidence>
<feature type="chain" id="PRO_5020627755" evidence="2">
    <location>
        <begin position="39"/>
        <end position="138"/>
    </location>
</feature>
<gene>
    <name evidence="3" type="ORF">EV140_1037</name>
</gene>
<evidence type="ECO:0000256" key="2">
    <source>
        <dbReference type="SAM" id="SignalP"/>
    </source>
</evidence>
<evidence type="ECO:0000313" key="4">
    <source>
        <dbReference type="Proteomes" id="UP000292408"/>
    </source>
</evidence>
<feature type="compositionally biased region" description="Low complexity" evidence="1">
    <location>
        <begin position="120"/>
        <end position="138"/>
    </location>
</feature>
<feature type="signal peptide" evidence="2">
    <location>
        <begin position="1"/>
        <end position="38"/>
    </location>
</feature>
<evidence type="ECO:0000256" key="1">
    <source>
        <dbReference type="SAM" id="MobiDB-lite"/>
    </source>
</evidence>
<reference evidence="3 4" key="1">
    <citation type="journal article" date="2015" name="Stand. Genomic Sci.">
        <title>Genomic Encyclopedia of Bacterial and Archaeal Type Strains, Phase III: the genomes of soil and plant-associated and newly described type strains.</title>
        <authorList>
            <person name="Whitman W.B."/>
            <person name="Woyke T."/>
            <person name="Klenk H.P."/>
            <person name="Zhou Y."/>
            <person name="Lilburn T.G."/>
            <person name="Beck B.J."/>
            <person name="De Vos P."/>
            <person name="Vandamme P."/>
            <person name="Eisen J.A."/>
            <person name="Garrity G."/>
            <person name="Hugenholtz P."/>
            <person name="Kyrpides N.C."/>
        </authorList>
    </citation>
    <scope>NUCLEOTIDE SEQUENCE [LARGE SCALE GENOMIC DNA]</scope>
    <source>
        <strain evidence="3 4">AC4r</strain>
    </source>
</reference>
<protein>
    <submittedName>
        <fullName evidence="3">Uncharacterized protein</fullName>
    </submittedName>
</protein>
<accession>A0A4Q7TQG4</accession>
<dbReference type="Proteomes" id="UP000292408">
    <property type="component" value="Unassembled WGS sequence"/>
</dbReference>
<name>A0A4Q7TQG4_9MICO</name>
<keyword evidence="4" id="KW-1185">Reference proteome</keyword>
<proteinExistence type="predicted"/>
<organism evidence="3 4">
    <name type="scientific">Microcella alkaliphila</name>
    <dbReference type="NCBI Taxonomy" id="279828"/>
    <lineage>
        <taxon>Bacteria</taxon>
        <taxon>Bacillati</taxon>
        <taxon>Actinomycetota</taxon>
        <taxon>Actinomycetes</taxon>
        <taxon>Micrococcales</taxon>
        <taxon>Microbacteriaceae</taxon>
        <taxon>Microcella</taxon>
    </lineage>
</organism>